<dbReference type="Pfam" id="PF08335">
    <property type="entry name" value="GlnD_UR_UTase"/>
    <property type="match status" value="1"/>
</dbReference>
<dbReference type="PANTHER" id="PTHR47320">
    <property type="entry name" value="BIFUNCTIONAL URIDYLYLTRANSFERASE/URIDYLYL-REMOVING ENZYME"/>
    <property type="match status" value="1"/>
</dbReference>
<evidence type="ECO:0000256" key="5">
    <source>
        <dbReference type="ARBA" id="ARBA00022842"/>
    </source>
</evidence>
<dbReference type="PIRSF" id="PIRSF006288">
    <property type="entry name" value="PII_uridyltransf"/>
    <property type="match status" value="1"/>
</dbReference>
<feature type="domain" description="ACT" evidence="9">
    <location>
        <begin position="840"/>
        <end position="921"/>
    </location>
</feature>
<feature type="region of interest" description="Uridylyltransferase" evidence="7">
    <location>
        <begin position="1"/>
        <end position="374"/>
    </location>
</feature>
<evidence type="ECO:0000313" key="12">
    <source>
        <dbReference type="Proteomes" id="UP001215827"/>
    </source>
</evidence>
<dbReference type="Gene3D" id="1.10.3090.10">
    <property type="entry name" value="cca-adding enzyme, domain 2"/>
    <property type="match status" value="1"/>
</dbReference>
<comment type="cofactor">
    <cofactor evidence="7">
        <name>Mg(2+)</name>
        <dbReference type="ChEBI" id="CHEBI:18420"/>
    </cofactor>
</comment>
<dbReference type="InterPro" id="IPR003607">
    <property type="entry name" value="HD/PDEase_dom"/>
</dbReference>
<gene>
    <name evidence="7" type="primary">glnD</name>
    <name evidence="11" type="ORF">P7228_05035</name>
</gene>
<dbReference type="InterPro" id="IPR045865">
    <property type="entry name" value="ACT-like_dom_sf"/>
</dbReference>
<evidence type="ECO:0000256" key="7">
    <source>
        <dbReference type="HAMAP-Rule" id="MF_00277"/>
    </source>
</evidence>
<keyword evidence="2 7" id="KW-0548">Nucleotidyltransferase</keyword>
<reference evidence="11 12" key="1">
    <citation type="submission" date="2023-03" db="EMBL/GenBank/DDBJ databases">
        <title>Altererythrobacter sp. CAU 1644 isolated from sand.</title>
        <authorList>
            <person name="Kim W."/>
        </authorList>
    </citation>
    <scope>NUCLEOTIDE SEQUENCE [LARGE SCALE GENOMIC DNA]</scope>
    <source>
        <strain evidence="11 12">CAU 1644</strain>
    </source>
</reference>
<dbReference type="SUPFAM" id="SSF55021">
    <property type="entry name" value="ACT-like"/>
    <property type="match status" value="2"/>
</dbReference>
<dbReference type="NCBIfam" id="TIGR01693">
    <property type="entry name" value="UTase_glnD"/>
    <property type="match status" value="1"/>
</dbReference>
<dbReference type="Proteomes" id="UP001215827">
    <property type="component" value="Chromosome"/>
</dbReference>
<name>A0ABY8FTT6_9SPHN</name>
<comment type="similarity">
    <text evidence="7">Belongs to the GlnD family.</text>
</comment>
<feature type="coiled-coil region" evidence="8">
    <location>
        <begin position="884"/>
        <end position="918"/>
    </location>
</feature>
<keyword evidence="6 7" id="KW-0511">Multifunctional enzyme</keyword>
<dbReference type="InterPro" id="IPR043519">
    <property type="entry name" value="NT_sf"/>
</dbReference>
<dbReference type="GO" id="GO:0008773">
    <property type="term" value="F:[protein-PII] uridylyltransferase activity"/>
    <property type="evidence" value="ECO:0007669"/>
    <property type="project" value="UniProtKB-EC"/>
</dbReference>
<organism evidence="11 12">
    <name type="scientific">Altererythrobacter arenosus</name>
    <dbReference type="NCBI Taxonomy" id="3032592"/>
    <lineage>
        <taxon>Bacteria</taxon>
        <taxon>Pseudomonadati</taxon>
        <taxon>Pseudomonadota</taxon>
        <taxon>Alphaproteobacteria</taxon>
        <taxon>Sphingomonadales</taxon>
        <taxon>Erythrobacteraceae</taxon>
        <taxon>Altererythrobacter</taxon>
    </lineage>
</organism>
<evidence type="ECO:0000313" key="11">
    <source>
        <dbReference type="EMBL" id="WFL78432.1"/>
    </source>
</evidence>
<evidence type="ECO:0000256" key="2">
    <source>
        <dbReference type="ARBA" id="ARBA00022695"/>
    </source>
</evidence>
<dbReference type="CDD" id="cd05401">
    <property type="entry name" value="NT_GlnE_GlnD_like"/>
    <property type="match status" value="1"/>
</dbReference>
<evidence type="ECO:0000256" key="4">
    <source>
        <dbReference type="ARBA" id="ARBA00022801"/>
    </source>
</evidence>
<dbReference type="CDD" id="cd00077">
    <property type="entry name" value="HDc"/>
    <property type="match status" value="1"/>
</dbReference>
<dbReference type="Gene3D" id="3.30.460.10">
    <property type="entry name" value="Beta Polymerase, domain 2"/>
    <property type="match status" value="1"/>
</dbReference>
<dbReference type="RefSeq" id="WP_278017122.1">
    <property type="nucleotide sequence ID" value="NZ_CP121106.1"/>
</dbReference>
<comment type="activity regulation">
    <text evidence="7">Uridylyltransferase (UTase) activity is inhibited by glutamine, while glutamine activates uridylyl-removing (UR) activity.</text>
</comment>
<evidence type="ECO:0000259" key="10">
    <source>
        <dbReference type="PROSITE" id="PS51831"/>
    </source>
</evidence>
<dbReference type="SUPFAM" id="SSF81593">
    <property type="entry name" value="Nucleotidyltransferase substrate binding subunit/domain"/>
    <property type="match status" value="1"/>
</dbReference>
<evidence type="ECO:0000259" key="9">
    <source>
        <dbReference type="PROSITE" id="PS51671"/>
    </source>
</evidence>
<comment type="function">
    <text evidence="7">Modifies, by uridylylation and deuridylylation, the PII regulatory proteins (GlnB and homologs), in response to the nitrogen status of the cell that GlnD senses through the glutamine level. Under low glutamine levels, catalyzes the conversion of the PII proteins and UTP to PII-UMP and PPi, while under higher glutamine levels, GlnD hydrolyzes PII-UMP to PII and UMP (deuridylylation). Thus, controls uridylylation state and activity of the PII proteins, and plays an important role in the regulation of nitrogen metabolism.</text>
</comment>
<comment type="domain">
    <text evidence="7">Has four distinct domains: an N-terminal nucleotidyltransferase (NT) domain responsible for UTase activity, a central HD domain that encodes UR activity, and two C-terminal ACT domains that seem to have a role in glutamine sensing.</text>
</comment>
<dbReference type="Pfam" id="PF01966">
    <property type="entry name" value="HD"/>
    <property type="match status" value="1"/>
</dbReference>
<dbReference type="EC" id="2.7.7.59" evidence="7"/>
<keyword evidence="1 7" id="KW-0808">Transferase</keyword>
<evidence type="ECO:0000256" key="3">
    <source>
        <dbReference type="ARBA" id="ARBA00022737"/>
    </source>
</evidence>
<sequence>MISLTIPDQRTIIDRRALAERIEALAADKGALKARPEIVAILKQALEDGRAEIARRLEEHPAQGHQCVHGQSFLIDQVIRLIHDHVIAHVYPVANRSAAERLTILAVGGYGRAEMAPHSDVDIAFITPTRRAPWCEQVIEAMLYFLWDLSLKVGHSSRTVDDTLRMARDDLTIRTALLESRFIWGDRALYEECGARFWNEVVKGSERQFLAEKLEERNARHKRMGDSRYVVEPNIKDGKGGLRDLQTLYWIGKYIHRVSTASELVDVGLLTRNEYRSFRRAEGYLLAVRSHMHMITGRAEDRLTFDLQRQVAERMNFKDRPGKSAVERFMQFYFLQAKRVGSLTGVFLAHIDDEFAHKRAKSGFFAGWKQKPRVLKGYRVFGGRIAAPSDDWFKKDPVRLIEIFQLAEEHSLEIHPETMRQANRDSVLIKDEVRDDPRANALFVELLSGRNDPELVLRWMNEAGVFGRFVPDFGRVNAQMQFDMYHHYTVDEHTIRAIGLLSQIEKGQLKADHPRSTRLIHKIASRRALYVAVLLHDIAKGRGGDHSVLGAEVAHELCPRFGLSEVETDLVAWLVLQHLLMSATAQKRDLTDPKTIEDFVTEVQSLERLRNLMLLTVVDIRAVGPGTWNSWKRQLIGELYDSAQERLRLGHVRHGRKERVSAKKRIVAENLGQQSDVVERVGEQFGDAYWIAEAEDVIAQNLVQYDAARSRGDQLSIACEYYEARGATLVSVIAADHPGLFYRIAGGIHLAGANIIDARIHTSRSGWALDNFLVQDPLGNPFREEGQIARLEKSIADALGNRIELVPKLAQRPLPRSRAGAFEVAPRVTFDNKASNRFTVVEVNARDRSALLNRLARALFESNLMVNSAHITNYGERAADTFYVTDLTGEKVTARARLEEIERRLLEAASDQRQAELEPAQ</sequence>
<dbReference type="PROSITE" id="PS51671">
    <property type="entry name" value="ACT"/>
    <property type="match status" value="2"/>
</dbReference>
<dbReference type="SUPFAM" id="SSF81301">
    <property type="entry name" value="Nucleotidyltransferase"/>
    <property type="match status" value="1"/>
</dbReference>
<feature type="domain" description="HD" evidence="10">
    <location>
        <begin position="490"/>
        <end position="612"/>
    </location>
</feature>
<accession>A0ABY8FTT6</accession>
<keyword evidence="4 7" id="KW-0378">Hydrolase</keyword>
<proteinExistence type="inferred from homology"/>
<dbReference type="PROSITE" id="PS51831">
    <property type="entry name" value="HD"/>
    <property type="match status" value="1"/>
</dbReference>
<evidence type="ECO:0000256" key="8">
    <source>
        <dbReference type="SAM" id="Coils"/>
    </source>
</evidence>
<dbReference type="SUPFAM" id="SSF81891">
    <property type="entry name" value="Poly A polymerase C-terminal region-like"/>
    <property type="match status" value="1"/>
</dbReference>
<dbReference type="InterPro" id="IPR006674">
    <property type="entry name" value="HD_domain"/>
</dbReference>
<dbReference type="SMART" id="SM00471">
    <property type="entry name" value="HDc"/>
    <property type="match status" value="1"/>
</dbReference>
<evidence type="ECO:0000256" key="1">
    <source>
        <dbReference type="ARBA" id="ARBA00022679"/>
    </source>
</evidence>
<comment type="catalytic activity">
    <reaction evidence="7">
        <text>[protein-PII]-L-tyrosine + UTP = [protein-PII]-uridylyl-L-tyrosine + diphosphate</text>
        <dbReference type="Rhea" id="RHEA:13673"/>
        <dbReference type="Rhea" id="RHEA-COMP:12147"/>
        <dbReference type="Rhea" id="RHEA-COMP:12148"/>
        <dbReference type="ChEBI" id="CHEBI:33019"/>
        <dbReference type="ChEBI" id="CHEBI:46398"/>
        <dbReference type="ChEBI" id="CHEBI:46858"/>
        <dbReference type="ChEBI" id="CHEBI:90602"/>
        <dbReference type="EC" id="2.7.7.59"/>
    </reaction>
</comment>
<protein>
    <recommendedName>
        <fullName evidence="7">Bifunctional uridylyltransferase/uridylyl-removing enzyme</fullName>
        <shortName evidence="7">UTase/UR</shortName>
    </recommendedName>
    <alternativeName>
        <fullName evidence="7">Bifunctional [protein-PII] modification enzyme</fullName>
    </alternativeName>
    <alternativeName>
        <fullName evidence="7">Bifunctional nitrogen sensor protein</fullName>
    </alternativeName>
    <domain>
        <recommendedName>
            <fullName evidence="7">[Protein-PII] uridylyltransferase</fullName>
            <shortName evidence="7">PII uridylyltransferase</shortName>
            <shortName evidence="7">UTase</shortName>
            <ecNumber evidence="7">2.7.7.59</ecNumber>
        </recommendedName>
    </domain>
    <domain>
        <recommendedName>
            <fullName evidence="7">[Protein-PII]-UMP uridylyl-removing enzyme</fullName>
            <shortName evidence="7">UR</shortName>
            <ecNumber evidence="7">3.1.4.-</ecNumber>
        </recommendedName>
    </domain>
</protein>
<comment type="caution">
    <text evidence="7">Lacks conserved residue(s) required for the propagation of feature annotation.</text>
</comment>
<feature type="domain" description="ACT" evidence="9">
    <location>
        <begin position="729"/>
        <end position="806"/>
    </location>
</feature>
<dbReference type="InterPro" id="IPR002912">
    <property type="entry name" value="ACT_dom"/>
</dbReference>
<dbReference type="CDD" id="cd04900">
    <property type="entry name" value="ACT_UUR-like_1"/>
    <property type="match status" value="1"/>
</dbReference>
<dbReference type="InterPro" id="IPR013546">
    <property type="entry name" value="PII_UdlTrfase/GS_AdlTrfase"/>
</dbReference>
<evidence type="ECO:0000256" key="6">
    <source>
        <dbReference type="ARBA" id="ARBA00023268"/>
    </source>
</evidence>
<keyword evidence="5 7" id="KW-0460">Magnesium</keyword>
<keyword evidence="3" id="KW-0677">Repeat</keyword>
<keyword evidence="8" id="KW-0175">Coiled coil</keyword>
<dbReference type="EMBL" id="CP121106">
    <property type="protein sequence ID" value="WFL78432.1"/>
    <property type="molecule type" value="Genomic_DNA"/>
</dbReference>
<comment type="catalytic activity">
    <reaction evidence="7">
        <text>[protein-PII]-uridylyl-L-tyrosine + H2O = [protein-PII]-L-tyrosine + UMP + H(+)</text>
        <dbReference type="Rhea" id="RHEA:48600"/>
        <dbReference type="Rhea" id="RHEA-COMP:12147"/>
        <dbReference type="Rhea" id="RHEA-COMP:12148"/>
        <dbReference type="ChEBI" id="CHEBI:15377"/>
        <dbReference type="ChEBI" id="CHEBI:15378"/>
        <dbReference type="ChEBI" id="CHEBI:46858"/>
        <dbReference type="ChEBI" id="CHEBI:57865"/>
        <dbReference type="ChEBI" id="CHEBI:90602"/>
    </reaction>
</comment>
<keyword evidence="12" id="KW-1185">Reference proteome</keyword>
<dbReference type="CDD" id="cd04899">
    <property type="entry name" value="ACT_ACR-UUR-like_2"/>
    <property type="match status" value="1"/>
</dbReference>
<dbReference type="InterPro" id="IPR010043">
    <property type="entry name" value="UTase/UR"/>
</dbReference>
<dbReference type="EC" id="3.1.4.-" evidence="7"/>
<dbReference type="HAMAP" id="MF_00277">
    <property type="entry name" value="PII_uridylyl_transf"/>
    <property type="match status" value="1"/>
</dbReference>
<dbReference type="NCBIfam" id="NF003467">
    <property type="entry name" value="PRK05092.1"/>
    <property type="match status" value="1"/>
</dbReference>
<dbReference type="PANTHER" id="PTHR47320:SF1">
    <property type="entry name" value="BIFUNCTIONAL URIDYLYLTRANSFERASE_URIDYLYL-REMOVING ENZYME"/>
    <property type="match status" value="1"/>
</dbReference>